<gene>
    <name evidence="2" type="ORF">CQ12_21905</name>
</gene>
<keyword evidence="3" id="KW-1185">Reference proteome</keyword>
<dbReference type="RefSeq" id="WP_057834591.1">
    <property type="nucleotide sequence ID" value="NZ_LLXZ01000046.1"/>
</dbReference>
<proteinExistence type="predicted"/>
<name>A0A0R3LU29_9BRAD</name>
<keyword evidence="1" id="KW-0732">Signal</keyword>
<evidence type="ECO:0000313" key="3">
    <source>
        <dbReference type="Proteomes" id="UP000050863"/>
    </source>
</evidence>
<feature type="chain" id="PRO_5006443414" evidence="1">
    <location>
        <begin position="20"/>
        <end position="186"/>
    </location>
</feature>
<dbReference type="STRING" id="280332.CQ12_21905"/>
<evidence type="ECO:0000313" key="2">
    <source>
        <dbReference type="EMBL" id="KRR11474.1"/>
    </source>
</evidence>
<protein>
    <submittedName>
        <fullName evidence="2">Uncharacterized protein</fullName>
    </submittedName>
</protein>
<comment type="caution">
    <text evidence="2">The sequence shown here is derived from an EMBL/GenBank/DDBJ whole genome shotgun (WGS) entry which is preliminary data.</text>
</comment>
<accession>A0A0R3LU29</accession>
<evidence type="ECO:0000256" key="1">
    <source>
        <dbReference type="SAM" id="SignalP"/>
    </source>
</evidence>
<organism evidence="2 3">
    <name type="scientific">Bradyrhizobium jicamae</name>
    <dbReference type="NCBI Taxonomy" id="280332"/>
    <lineage>
        <taxon>Bacteria</taxon>
        <taxon>Pseudomonadati</taxon>
        <taxon>Pseudomonadota</taxon>
        <taxon>Alphaproteobacteria</taxon>
        <taxon>Hyphomicrobiales</taxon>
        <taxon>Nitrobacteraceae</taxon>
        <taxon>Bradyrhizobium</taxon>
    </lineage>
</organism>
<reference evidence="2 3" key="1">
    <citation type="submission" date="2014-03" db="EMBL/GenBank/DDBJ databases">
        <title>Bradyrhizobium valentinum sp. nov., isolated from effective nodules of Lupinus mariae-josephae, a lupine endemic of basic-lime soils in Eastern Spain.</title>
        <authorList>
            <person name="Duran D."/>
            <person name="Rey L."/>
            <person name="Navarro A."/>
            <person name="Busquets A."/>
            <person name="Imperial J."/>
            <person name="Ruiz-Argueso T."/>
        </authorList>
    </citation>
    <scope>NUCLEOTIDE SEQUENCE [LARGE SCALE GENOMIC DNA]</scope>
    <source>
        <strain evidence="2 3">PAC68</strain>
    </source>
</reference>
<dbReference type="OrthoDB" id="7375391at2"/>
<feature type="signal peptide" evidence="1">
    <location>
        <begin position="1"/>
        <end position="19"/>
    </location>
</feature>
<sequence>MRPVGRVAIVSVSLGSVLAAMLAWSGLSQRAAATATAPVWTEIAWPFPADPWGKGKAFRCRAADCGTEVNVYLRAKIGFCNCTTGIADDDDVDRMGDLALIGDVSPLGASRPIRIARMDGRSRAYTLNARNPLGKTAISVVFRDRCDMITATAVLGHDRPAAIEPGVIEFLNGNTVMRWAEITLGL</sequence>
<dbReference type="EMBL" id="LLXZ01000046">
    <property type="protein sequence ID" value="KRR11474.1"/>
    <property type="molecule type" value="Genomic_DNA"/>
</dbReference>
<dbReference type="Proteomes" id="UP000050863">
    <property type="component" value="Unassembled WGS sequence"/>
</dbReference>
<dbReference type="AlphaFoldDB" id="A0A0R3LU29"/>